<evidence type="ECO:0000256" key="7">
    <source>
        <dbReference type="ARBA" id="ARBA00022801"/>
    </source>
</evidence>
<dbReference type="Pfam" id="PF01400">
    <property type="entry name" value="Astacin"/>
    <property type="match status" value="1"/>
</dbReference>
<keyword evidence="11" id="KW-0325">Glycoprotein</keyword>
<evidence type="ECO:0000256" key="1">
    <source>
        <dbReference type="ARBA" id="ARBA00004613"/>
    </source>
</evidence>
<comment type="cofactor">
    <cofactor evidence="13 14">
        <name>Zn(2+)</name>
        <dbReference type="ChEBI" id="CHEBI:29105"/>
    </cofactor>
    <text evidence="13 14">Binds 1 zinc ion per subunit.</text>
</comment>
<feature type="binding site" evidence="13">
    <location>
        <position position="131"/>
    </location>
    <ligand>
        <name>Zn(2+)</name>
        <dbReference type="ChEBI" id="CHEBI:29105"/>
        <note>catalytic</note>
    </ligand>
</feature>
<keyword evidence="8 13" id="KW-0862">Zinc</keyword>
<evidence type="ECO:0000256" key="2">
    <source>
        <dbReference type="ARBA" id="ARBA00022525"/>
    </source>
</evidence>
<evidence type="ECO:0000256" key="9">
    <source>
        <dbReference type="ARBA" id="ARBA00023049"/>
    </source>
</evidence>
<dbReference type="InterPro" id="IPR006026">
    <property type="entry name" value="Peptidase_Metallo"/>
</dbReference>
<dbReference type="GO" id="GO:0018996">
    <property type="term" value="P:molting cycle, collagen and cuticulin-based cuticle"/>
    <property type="evidence" value="ECO:0007669"/>
    <property type="project" value="InterPro"/>
</dbReference>
<dbReference type="InterPro" id="IPR017050">
    <property type="entry name" value="Metallopeptidase_nem"/>
</dbReference>
<name>A0A0K0EVV2_STRVS</name>
<feature type="domain" description="Peptidase M12A" evidence="15">
    <location>
        <begin position="40"/>
        <end position="234"/>
    </location>
</feature>
<dbReference type="InterPro" id="IPR024079">
    <property type="entry name" value="MetalloPept_cat_dom_sf"/>
</dbReference>
<evidence type="ECO:0000256" key="10">
    <source>
        <dbReference type="ARBA" id="ARBA00023157"/>
    </source>
</evidence>
<dbReference type="SUPFAM" id="SSF49854">
    <property type="entry name" value="Spermadhesin, CUB domain"/>
    <property type="match status" value="1"/>
</dbReference>
<dbReference type="PIRSF" id="PIRSF036365">
    <property type="entry name" value="Astacin_nematoda"/>
    <property type="match status" value="1"/>
</dbReference>
<reference evidence="16" key="1">
    <citation type="submission" date="2014-07" db="EMBL/GenBank/DDBJ databases">
        <authorList>
            <person name="Martin A.A"/>
            <person name="De Silva N."/>
        </authorList>
    </citation>
    <scope>NUCLEOTIDE SEQUENCE</scope>
</reference>
<keyword evidence="4 13" id="KW-0645">Protease</keyword>
<dbReference type="PANTHER" id="PTHR10127">
    <property type="entry name" value="DISCOIDIN, CUB, EGF, LAMININ , AND ZINC METALLOPROTEASE DOMAIN CONTAINING"/>
    <property type="match status" value="1"/>
</dbReference>
<keyword evidence="5 13" id="KW-0479">Metal-binding</keyword>
<evidence type="ECO:0000256" key="5">
    <source>
        <dbReference type="ARBA" id="ARBA00022723"/>
    </source>
</evidence>
<feature type="chain" id="PRO_5005120740" description="Zinc metalloproteinase" evidence="12 14">
    <location>
        <begin position="20"/>
        <end position="386"/>
    </location>
</feature>
<dbReference type="SUPFAM" id="SSF55486">
    <property type="entry name" value="Metalloproteases ('zincins'), catalytic domain"/>
    <property type="match status" value="1"/>
</dbReference>
<keyword evidence="10" id="KW-1015">Disulfide bond</keyword>
<dbReference type="Gene3D" id="3.40.390.10">
    <property type="entry name" value="Collagenase (Catalytic Domain)"/>
    <property type="match status" value="1"/>
</dbReference>
<protein>
    <recommendedName>
        <fullName evidence="12">Zinc metalloproteinase</fullName>
    </recommendedName>
</protein>
<evidence type="ECO:0000256" key="14">
    <source>
        <dbReference type="RuleBase" id="RU361183"/>
    </source>
</evidence>
<dbReference type="GO" id="GO:0005576">
    <property type="term" value="C:extracellular region"/>
    <property type="evidence" value="ECO:0007669"/>
    <property type="project" value="UniProtKB-SubCell"/>
</dbReference>
<dbReference type="PANTHER" id="PTHR10127:SF780">
    <property type="entry name" value="METALLOENDOPEPTIDASE"/>
    <property type="match status" value="1"/>
</dbReference>
<evidence type="ECO:0000256" key="6">
    <source>
        <dbReference type="ARBA" id="ARBA00022729"/>
    </source>
</evidence>
<organism evidence="16 17">
    <name type="scientific">Strongyloides venezuelensis</name>
    <name type="common">Threadworm</name>
    <dbReference type="NCBI Taxonomy" id="75913"/>
    <lineage>
        <taxon>Eukaryota</taxon>
        <taxon>Metazoa</taxon>
        <taxon>Ecdysozoa</taxon>
        <taxon>Nematoda</taxon>
        <taxon>Chromadorea</taxon>
        <taxon>Rhabditida</taxon>
        <taxon>Tylenchina</taxon>
        <taxon>Panagrolaimomorpha</taxon>
        <taxon>Strongyloidoidea</taxon>
        <taxon>Strongyloididae</taxon>
        <taxon>Strongyloides</taxon>
    </lineage>
</organism>
<dbReference type="WBParaSite" id="SVE_0065200.1">
    <property type="protein sequence ID" value="SVE_0065200.1"/>
    <property type="gene ID" value="SVE_0065200"/>
</dbReference>
<dbReference type="SMART" id="SM00235">
    <property type="entry name" value="ZnMc"/>
    <property type="match status" value="1"/>
</dbReference>
<sequence>MNFFVKLFLFSQCILETISKNESSIIVDGDSESSETRVKKSILRDRKFKWSLPIHYHISFGVNRELIKSALAILERETCIRFRESNDFRNGGINYVQKGADCYSHIGKISRGWAQEIVLGSQCHKVPIVLHETMHALGMIHEMSRHDRNSYIKLNYQNIDYDVIYNSQPYHLSKATPYGLKYDYGSLMHYDRFAGSINGRLAMEPKYWSYLKTMGQGIRLGFNDAKQLNIHYCSDKCRDSKLNCKMNGYPDPNKKCTVCKCPPFYTGTRCTELFPSQRQCGATRLNAKNTDQPLIVNGIKTCYIQITAPLGRKVRLHIGELSFRDSFTCQPNKGLEVKFLADKSVSGALFCGRVVGGFITSENNVVVMKYVGLTRFSSIRIRYRYV</sequence>
<dbReference type="InterPro" id="IPR034035">
    <property type="entry name" value="Astacin-like_dom"/>
</dbReference>
<reference evidence="17" key="2">
    <citation type="submission" date="2015-08" db="UniProtKB">
        <authorList>
            <consortium name="WormBaseParasite"/>
        </authorList>
    </citation>
    <scope>IDENTIFICATION</scope>
</reference>
<dbReference type="GO" id="GO:0008270">
    <property type="term" value="F:zinc ion binding"/>
    <property type="evidence" value="ECO:0007669"/>
    <property type="project" value="UniProtKB-UniRule"/>
</dbReference>
<keyword evidence="2 12" id="KW-0964">Secreted</keyword>
<evidence type="ECO:0000256" key="12">
    <source>
        <dbReference type="PIRNR" id="PIRNR036365"/>
    </source>
</evidence>
<accession>A0A0K0EVV2</accession>
<dbReference type="CDD" id="cd04280">
    <property type="entry name" value="ZnMc_astacin_like"/>
    <property type="match status" value="1"/>
</dbReference>
<evidence type="ECO:0000256" key="4">
    <source>
        <dbReference type="ARBA" id="ARBA00022670"/>
    </source>
</evidence>
<keyword evidence="7 13" id="KW-0378">Hydrolase</keyword>
<proteinExistence type="predicted"/>
<feature type="active site" evidence="13">
    <location>
        <position position="132"/>
    </location>
</feature>
<dbReference type="Proteomes" id="UP000035680">
    <property type="component" value="Unassembled WGS sequence"/>
</dbReference>
<comment type="subcellular location">
    <subcellularLocation>
        <location evidence="1 12">Secreted</location>
    </subcellularLocation>
</comment>
<evidence type="ECO:0000313" key="17">
    <source>
        <dbReference type="WBParaSite" id="SVE_0065200.1"/>
    </source>
</evidence>
<dbReference type="AlphaFoldDB" id="A0A0K0EVV2"/>
<keyword evidence="3" id="KW-0245">EGF-like domain</keyword>
<keyword evidence="9 13" id="KW-0482">Metalloprotease</keyword>
<evidence type="ECO:0000256" key="8">
    <source>
        <dbReference type="ARBA" id="ARBA00022833"/>
    </source>
</evidence>
<dbReference type="PRINTS" id="PR00480">
    <property type="entry name" value="ASTACIN"/>
</dbReference>
<dbReference type="InterPro" id="IPR001506">
    <property type="entry name" value="Peptidase_M12A"/>
</dbReference>
<evidence type="ECO:0000259" key="15">
    <source>
        <dbReference type="PROSITE" id="PS51864"/>
    </source>
</evidence>
<keyword evidence="16" id="KW-1185">Reference proteome</keyword>
<dbReference type="GO" id="GO:0004222">
    <property type="term" value="F:metalloendopeptidase activity"/>
    <property type="evidence" value="ECO:0007669"/>
    <property type="project" value="UniProtKB-UniRule"/>
</dbReference>
<evidence type="ECO:0000256" key="13">
    <source>
        <dbReference type="PROSITE-ProRule" id="PRU01211"/>
    </source>
</evidence>
<feature type="binding site" evidence="13">
    <location>
        <position position="135"/>
    </location>
    <ligand>
        <name>Zn(2+)</name>
        <dbReference type="ChEBI" id="CHEBI:29105"/>
        <note>catalytic</note>
    </ligand>
</feature>
<dbReference type="PROSITE" id="PS51864">
    <property type="entry name" value="ASTACIN"/>
    <property type="match status" value="1"/>
</dbReference>
<dbReference type="GO" id="GO:0006508">
    <property type="term" value="P:proteolysis"/>
    <property type="evidence" value="ECO:0007669"/>
    <property type="project" value="UniProtKB-KW"/>
</dbReference>
<dbReference type="InterPro" id="IPR035914">
    <property type="entry name" value="Sperma_CUB_dom_sf"/>
</dbReference>
<feature type="binding site" evidence="13">
    <location>
        <position position="141"/>
    </location>
    <ligand>
        <name>Zn(2+)</name>
        <dbReference type="ChEBI" id="CHEBI:29105"/>
        <note>catalytic</note>
    </ligand>
</feature>
<comment type="caution">
    <text evidence="13">Lacks conserved residue(s) required for the propagation of feature annotation.</text>
</comment>
<feature type="signal peptide" evidence="12 14">
    <location>
        <begin position="1"/>
        <end position="19"/>
    </location>
</feature>
<evidence type="ECO:0000313" key="16">
    <source>
        <dbReference type="Proteomes" id="UP000035680"/>
    </source>
</evidence>
<evidence type="ECO:0000256" key="11">
    <source>
        <dbReference type="ARBA" id="ARBA00023180"/>
    </source>
</evidence>
<keyword evidence="6 12" id="KW-0732">Signal</keyword>
<evidence type="ECO:0000256" key="3">
    <source>
        <dbReference type="ARBA" id="ARBA00022536"/>
    </source>
</evidence>